<accession>A0ABP7BRB7</accession>
<sequence length="177" mass="19590">MVGEGLTYLVDFIGAMRNARTGDMVLAKVHESAPGVRITYDVRARTPEGTFELVSDDNFRMSYRPAEGILLGSEGSETPRQDRRPHFPMTPPVLAMFSPLDLPIWGGPRDNRRVVSAEPDGPGRIRLILGPLEGPEDPLLGGYAVVDLELGVVLEMRYGDRDYVTTDIRTASWMPSF</sequence>
<keyword evidence="2" id="KW-1185">Reference proteome</keyword>
<gene>
    <name evidence="1" type="ORF">GCM10023081_01610</name>
</gene>
<dbReference type="Proteomes" id="UP001500752">
    <property type="component" value="Unassembled WGS sequence"/>
</dbReference>
<comment type="caution">
    <text evidence="1">The sequence shown here is derived from an EMBL/GenBank/DDBJ whole genome shotgun (WGS) entry which is preliminary data.</text>
</comment>
<organism evidence="1 2">
    <name type="scientific">Arthrobacter ginkgonis</name>
    <dbReference type="NCBI Taxonomy" id="1630594"/>
    <lineage>
        <taxon>Bacteria</taxon>
        <taxon>Bacillati</taxon>
        <taxon>Actinomycetota</taxon>
        <taxon>Actinomycetes</taxon>
        <taxon>Micrococcales</taxon>
        <taxon>Micrococcaceae</taxon>
        <taxon>Arthrobacter</taxon>
    </lineage>
</organism>
<dbReference type="RefSeq" id="WP_345147744.1">
    <property type="nucleotide sequence ID" value="NZ_BAABEO010000001.1"/>
</dbReference>
<evidence type="ECO:0000313" key="2">
    <source>
        <dbReference type="Proteomes" id="UP001500752"/>
    </source>
</evidence>
<protein>
    <submittedName>
        <fullName evidence="1">Uncharacterized protein</fullName>
    </submittedName>
</protein>
<evidence type="ECO:0000313" key="1">
    <source>
        <dbReference type="EMBL" id="GAA3666401.1"/>
    </source>
</evidence>
<reference evidence="2" key="1">
    <citation type="journal article" date="2019" name="Int. J. Syst. Evol. Microbiol.">
        <title>The Global Catalogue of Microorganisms (GCM) 10K type strain sequencing project: providing services to taxonomists for standard genome sequencing and annotation.</title>
        <authorList>
            <consortium name="The Broad Institute Genomics Platform"/>
            <consortium name="The Broad Institute Genome Sequencing Center for Infectious Disease"/>
            <person name="Wu L."/>
            <person name="Ma J."/>
        </authorList>
    </citation>
    <scope>NUCLEOTIDE SEQUENCE [LARGE SCALE GENOMIC DNA]</scope>
    <source>
        <strain evidence="2">JCM 30742</strain>
    </source>
</reference>
<name>A0ABP7BRB7_9MICC</name>
<dbReference type="EMBL" id="BAABEO010000001">
    <property type="protein sequence ID" value="GAA3666401.1"/>
    <property type="molecule type" value="Genomic_DNA"/>
</dbReference>
<proteinExistence type="predicted"/>